<evidence type="ECO:0000313" key="5">
    <source>
        <dbReference type="EMBL" id="ROP83616.1"/>
    </source>
</evidence>
<accession>A0A3N1KZI8</accession>
<proteinExistence type="predicted"/>
<keyword evidence="6" id="KW-1185">Reference proteome</keyword>
<keyword evidence="2" id="KW-0808">Transferase</keyword>
<dbReference type="EMBL" id="RJKX01000016">
    <property type="protein sequence ID" value="ROP83616.1"/>
    <property type="molecule type" value="Genomic_DNA"/>
</dbReference>
<dbReference type="InterPro" id="IPR049625">
    <property type="entry name" value="Glyco_transf_61_cat"/>
</dbReference>
<dbReference type="PANTHER" id="PTHR20961">
    <property type="entry name" value="GLYCOSYLTRANSFERASE"/>
    <property type="match status" value="1"/>
</dbReference>
<evidence type="ECO:0000313" key="6">
    <source>
        <dbReference type="Proteomes" id="UP000278222"/>
    </source>
</evidence>
<dbReference type="AlphaFoldDB" id="A0A3N1KZI8"/>
<dbReference type="InterPro" id="IPR007657">
    <property type="entry name" value="Glycosyltransferase_61"/>
</dbReference>
<evidence type="ECO:0000256" key="2">
    <source>
        <dbReference type="ARBA" id="ARBA00022679"/>
    </source>
</evidence>
<keyword evidence="1" id="KW-0328">Glycosyltransferase</keyword>
<dbReference type="GO" id="GO:0016757">
    <property type="term" value="F:glycosyltransferase activity"/>
    <property type="evidence" value="ECO:0007669"/>
    <property type="project" value="UniProtKB-KW"/>
</dbReference>
<dbReference type="Proteomes" id="UP000278222">
    <property type="component" value="Unassembled WGS sequence"/>
</dbReference>
<protein>
    <submittedName>
        <fullName evidence="5">Uncharacterized protein DUF563</fullName>
    </submittedName>
</protein>
<dbReference type="Pfam" id="PF04577">
    <property type="entry name" value="Glyco_transf_61"/>
    <property type="match status" value="1"/>
</dbReference>
<evidence type="ECO:0000256" key="3">
    <source>
        <dbReference type="ARBA" id="ARBA00023180"/>
    </source>
</evidence>
<name>A0A3N1KZI8_9PROT</name>
<reference evidence="5 6" key="1">
    <citation type="submission" date="2018-11" db="EMBL/GenBank/DDBJ databases">
        <title>Genomic Encyclopedia of Type Strains, Phase IV (KMG-IV): sequencing the most valuable type-strain genomes for metagenomic binning, comparative biology and taxonomic classification.</title>
        <authorList>
            <person name="Goeker M."/>
        </authorList>
    </citation>
    <scope>NUCLEOTIDE SEQUENCE [LARGE SCALE GENOMIC DNA]</scope>
    <source>
        <strain evidence="5 6">DSM 5900</strain>
    </source>
</reference>
<comment type="caution">
    <text evidence="5">The sequence shown here is derived from an EMBL/GenBank/DDBJ whole genome shotgun (WGS) entry which is preliminary data.</text>
</comment>
<evidence type="ECO:0000256" key="1">
    <source>
        <dbReference type="ARBA" id="ARBA00022676"/>
    </source>
</evidence>
<feature type="domain" description="Glycosyltransferase 61 catalytic" evidence="4">
    <location>
        <begin position="113"/>
        <end position="278"/>
    </location>
</feature>
<dbReference type="OrthoDB" id="7185280at2"/>
<evidence type="ECO:0000259" key="4">
    <source>
        <dbReference type="Pfam" id="PF04577"/>
    </source>
</evidence>
<dbReference type="RefSeq" id="WP_123693330.1">
    <property type="nucleotide sequence ID" value="NZ_AP019700.1"/>
</dbReference>
<gene>
    <name evidence="5" type="ORF">EDC65_4265</name>
</gene>
<sequence length="335" mass="35474">MSESVIRDIALADHSATHYPMRLLSAATVPGHVARAVLFERVLLSTPLFFPVTLDLHAFRDAFQIDGLYLAEAYDAVFDPAFAAGIEGRRQALAAAPPGDADIFVLGGSSNHFHWLLDFLPRLALAATPDVPATVVVHADFHPAQRPALDLAAGALGLPELNLRPVPDGVVGVRRARMPLAVGRPAAVAFWRHVLAAAGIPHRPHRRLFVRRGNVERRRLVDEDASARFLALHGFEAVDPGRLAFAQQAALFAEAAVVVGPHGAALANAAFMAPGGTLVEFVGRDAPTPFANLASAAGLRYGALRLDTAGTTPAEHLNADLHLPAGALEALVRGL</sequence>
<keyword evidence="3" id="KW-0325">Glycoprotein</keyword>
<organism evidence="5 6">
    <name type="scientific">Stella humosa</name>
    <dbReference type="NCBI Taxonomy" id="94"/>
    <lineage>
        <taxon>Bacteria</taxon>
        <taxon>Pseudomonadati</taxon>
        <taxon>Pseudomonadota</taxon>
        <taxon>Alphaproteobacteria</taxon>
        <taxon>Rhodospirillales</taxon>
        <taxon>Stellaceae</taxon>
        <taxon>Stella</taxon>
    </lineage>
</organism>